<dbReference type="AlphaFoldDB" id="A0A2S4HG47"/>
<accession>A0A2S4HG47</accession>
<comment type="caution">
    <text evidence="2">The sequence shown here is derived from an EMBL/GenBank/DDBJ whole genome shotgun (WGS) entry which is preliminary data.</text>
</comment>
<sequence>MSVLSTVVISLEPQSPTVISLVNALSALGFKAEVFSAIDGRSAMPDLRDAESVDQKMSVLRRRSQLTTSEVGCFLSHARVIQQAFDNGVEKLLILEDDVEILAGFAEVVDAIVALPSEVDMVRLMGLKRRRRKTIATLAGSWQLVRPLRGWCGAQAYVMNRPAMAKFLRQYQTISMPVDGFYDCFWETDIRAYGVEPHVAAERKHVSSIAKPWGTMAPSRMTEIRWHMFKLYRGVLMRYYRLANFSDFYPNALPDPSIKFPRSNPD</sequence>
<gene>
    <name evidence="2" type="ORF">C0068_09825</name>
</gene>
<dbReference type="InterPro" id="IPR002654">
    <property type="entry name" value="Glyco_trans_25"/>
</dbReference>
<evidence type="ECO:0000313" key="2">
    <source>
        <dbReference type="EMBL" id="POP52910.1"/>
    </source>
</evidence>
<evidence type="ECO:0000259" key="1">
    <source>
        <dbReference type="Pfam" id="PF01755"/>
    </source>
</evidence>
<dbReference type="EMBL" id="PQGG01000021">
    <property type="protein sequence ID" value="POP52910.1"/>
    <property type="molecule type" value="Genomic_DNA"/>
</dbReference>
<protein>
    <recommendedName>
        <fullName evidence="1">Glycosyl transferase family 25 domain-containing protein</fullName>
    </recommendedName>
</protein>
<organism evidence="2 3">
    <name type="scientific">Zhongshania marina</name>
    <dbReference type="NCBI Taxonomy" id="2304603"/>
    <lineage>
        <taxon>Bacteria</taxon>
        <taxon>Pseudomonadati</taxon>
        <taxon>Pseudomonadota</taxon>
        <taxon>Gammaproteobacteria</taxon>
        <taxon>Cellvibrionales</taxon>
        <taxon>Spongiibacteraceae</taxon>
        <taxon>Zhongshania</taxon>
    </lineage>
</organism>
<name>A0A2S4HG47_9GAMM</name>
<dbReference type="Proteomes" id="UP000237222">
    <property type="component" value="Unassembled WGS sequence"/>
</dbReference>
<dbReference type="RefSeq" id="WP_103684327.1">
    <property type="nucleotide sequence ID" value="NZ_PQGG01000021.1"/>
</dbReference>
<dbReference type="Pfam" id="PF01755">
    <property type="entry name" value="Glyco_transf_25"/>
    <property type="match status" value="1"/>
</dbReference>
<dbReference type="CDD" id="cd06532">
    <property type="entry name" value="Glyco_transf_25"/>
    <property type="match status" value="1"/>
</dbReference>
<reference evidence="2" key="1">
    <citation type="submission" date="2018-01" db="EMBL/GenBank/DDBJ databases">
        <authorList>
            <person name="Yu X.-D."/>
        </authorList>
    </citation>
    <scope>NUCLEOTIDE SEQUENCE</scope>
    <source>
        <strain evidence="2">ZX-21</strain>
    </source>
</reference>
<dbReference type="OrthoDB" id="9816113at2"/>
<feature type="domain" description="Glycosyl transferase family 25" evidence="1">
    <location>
        <begin position="8"/>
        <end position="180"/>
    </location>
</feature>
<proteinExistence type="predicted"/>
<evidence type="ECO:0000313" key="3">
    <source>
        <dbReference type="Proteomes" id="UP000237222"/>
    </source>
</evidence>